<protein>
    <submittedName>
        <fullName evidence="1">Uncharacterized protein</fullName>
    </submittedName>
</protein>
<dbReference type="RefSeq" id="XP_007314294.1">
    <property type="nucleotide sequence ID" value="XM_007314232.1"/>
</dbReference>
<organism>
    <name type="scientific">Serpula lacrymans var. lacrymans (strain S7.9)</name>
    <name type="common">Dry rot fungus</name>
    <dbReference type="NCBI Taxonomy" id="578457"/>
    <lineage>
        <taxon>Eukaryota</taxon>
        <taxon>Fungi</taxon>
        <taxon>Dikarya</taxon>
        <taxon>Basidiomycota</taxon>
        <taxon>Agaricomycotina</taxon>
        <taxon>Agaricomycetes</taxon>
        <taxon>Agaricomycetidae</taxon>
        <taxon>Boletales</taxon>
        <taxon>Coniophorineae</taxon>
        <taxon>Serpulaceae</taxon>
        <taxon>Serpula</taxon>
    </lineage>
</organism>
<evidence type="ECO:0000313" key="1">
    <source>
        <dbReference type="EMBL" id="EGO30052.1"/>
    </source>
</evidence>
<dbReference type="GeneID" id="18817744"/>
<gene>
    <name evidence="1" type="ORF">SERLADRAFT_458537</name>
</gene>
<dbReference type="KEGG" id="sla:SERLADRAFT_458537"/>
<dbReference type="HOGENOM" id="CLU_2544002_0_0_1"/>
<reference evidence="1" key="1">
    <citation type="submission" date="2011-04" db="EMBL/GenBank/DDBJ databases">
        <title>Evolution of plant cell wall degrading machinery underlies the functional diversity of forest fungi.</title>
        <authorList>
            <consortium name="US DOE Joint Genome Institute (JGI-PGF)"/>
            <person name="Eastwood D.C."/>
            <person name="Floudas D."/>
            <person name="Binder M."/>
            <person name="Majcherczyk A."/>
            <person name="Schneider P."/>
            <person name="Aerts A."/>
            <person name="Asiegbu F.O."/>
            <person name="Baker S.E."/>
            <person name="Barry K."/>
            <person name="Bendiksby M."/>
            <person name="Blumentritt M."/>
            <person name="Coutinho P.M."/>
            <person name="Cullen D."/>
            <person name="Cullen D."/>
            <person name="Gathman A."/>
            <person name="Goodell B."/>
            <person name="Henrissat B."/>
            <person name="Ihrmark K."/>
            <person name="Kauserud H."/>
            <person name="Kohler A."/>
            <person name="LaButti K."/>
            <person name="Lapidus A."/>
            <person name="Lavin J.L."/>
            <person name="Lee Y.-H."/>
            <person name="Lindquist E."/>
            <person name="Lilly W."/>
            <person name="Lucas S."/>
            <person name="Morin E."/>
            <person name="Murat C."/>
            <person name="Oguiza J.A."/>
            <person name="Park J."/>
            <person name="Pisabarro A.G."/>
            <person name="Riley R."/>
            <person name="Rosling A."/>
            <person name="Salamov A."/>
            <person name="Schmidt O."/>
            <person name="Schmutz J."/>
            <person name="Skrede I."/>
            <person name="Stenlid J."/>
            <person name="Wiebenga A."/>
            <person name="Xie X."/>
            <person name="Kues U."/>
            <person name="Hibbett D.S."/>
            <person name="Hoffmeister D."/>
            <person name="Hogberg N."/>
            <person name="Martin F."/>
            <person name="Grigoriev I.V."/>
            <person name="Watkinson S.C."/>
        </authorList>
    </citation>
    <scope>NUCLEOTIDE SEQUENCE</scope>
    <source>
        <strain evidence="1">S7.9</strain>
    </source>
</reference>
<name>F8NJK2_SERL9</name>
<accession>F8NJK2</accession>
<dbReference type="Proteomes" id="UP000008064">
    <property type="component" value="Unassembled WGS sequence"/>
</dbReference>
<sequence>MMKVQGLPRSRDIYQKMYPSCLDPVHLGVDVGEGATPSIAHHSQDLVAQWWHLRQFVKKIRTLPKVYAITPMGVGGEIQHQSRV</sequence>
<dbReference type="EMBL" id="GL945429">
    <property type="protein sequence ID" value="EGO30052.1"/>
    <property type="molecule type" value="Genomic_DNA"/>
</dbReference>
<dbReference type="AlphaFoldDB" id="F8NJK2"/>
<proteinExistence type="predicted"/>